<protein>
    <submittedName>
        <fullName evidence="2">Uncharacterized protein</fullName>
    </submittedName>
</protein>
<evidence type="ECO:0000313" key="1">
    <source>
        <dbReference type="Proteomes" id="UP000887578"/>
    </source>
</evidence>
<dbReference type="Gene3D" id="3.30.710.10">
    <property type="entry name" value="Potassium Channel Kv1.1, Chain A"/>
    <property type="match status" value="1"/>
</dbReference>
<dbReference type="Proteomes" id="UP000887578">
    <property type="component" value="Unplaced"/>
</dbReference>
<dbReference type="AlphaFoldDB" id="A0A914Q9E0"/>
<accession>A0A914Q9E0</accession>
<organism evidence="1 2">
    <name type="scientific">Panagrolaimus davidi</name>
    <dbReference type="NCBI Taxonomy" id="227884"/>
    <lineage>
        <taxon>Eukaryota</taxon>
        <taxon>Metazoa</taxon>
        <taxon>Ecdysozoa</taxon>
        <taxon>Nematoda</taxon>
        <taxon>Chromadorea</taxon>
        <taxon>Rhabditida</taxon>
        <taxon>Tylenchina</taxon>
        <taxon>Panagrolaimomorpha</taxon>
        <taxon>Panagrolaimoidea</taxon>
        <taxon>Panagrolaimidae</taxon>
        <taxon>Panagrolaimus</taxon>
    </lineage>
</organism>
<dbReference type="InterPro" id="IPR011333">
    <property type="entry name" value="SKP1/BTB/POZ_sf"/>
</dbReference>
<dbReference type="WBParaSite" id="PDA_v2.g25727.t1">
    <property type="protein sequence ID" value="PDA_v2.g25727.t1"/>
    <property type="gene ID" value="PDA_v2.g25727"/>
</dbReference>
<proteinExistence type="predicted"/>
<evidence type="ECO:0000313" key="2">
    <source>
        <dbReference type="WBParaSite" id="PDA_v2.g25727.t1"/>
    </source>
</evidence>
<name>A0A914Q9E0_9BILA</name>
<reference evidence="2" key="1">
    <citation type="submission" date="2022-11" db="UniProtKB">
        <authorList>
            <consortium name="WormBaseParasite"/>
        </authorList>
    </citation>
    <scope>IDENTIFICATION</scope>
</reference>
<keyword evidence="1" id="KW-1185">Reference proteome</keyword>
<sequence length="102" mass="12306">MKENTDNAVEIKEFKPEIVEKMIEFRENDDIKEYKNYEADLFKIAHKYEMIKLTDFAIEKMAENLSVDYAESRLQIANLYGLKDFKKWCMGFVFRNNIDIEY</sequence>